<dbReference type="PROSITE" id="PS51898">
    <property type="entry name" value="TYR_RECOMBINASE"/>
    <property type="match status" value="1"/>
</dbReference>
<dbReference type="Pfam" id="PF00589">
    <property type="entry name" value="Phage_integrase"/>
    <property type="match status" value="1"/>
</dbReference>
<sequence length="103" mass="11235">MGKGYVFASPTGGPLSPNTDYHVWKRLLRSAGVRDSRLHDARHTAATVLLVLGVPDVVVDAIMGWEPGGAARMRARYMHVTGPMLRKVAQQVGDTLWELPKGD</sequence>
<accession>A0ABP6A542</accession>
<dbReference type="InterPro" id="IPR002104">
    <property type="entry name" value="Integrase_catalytic"/>
</dbReference>
<keyword evidence="1" id="KW-0233">DNA recombination</keyword>
<dbReference type="Proteomes" id="UP001501358">
    <property type="component" value="Unassembled WGS sequence"/>
</dbReference>
<dbReference type="Gene3D" id="1.10.443.10">
    <property type="entry name" value="Intergrase catalytic core"/>
    <property type="match status" value="1"/>
</dbReference>
<protein>
    <recommendedName>
        <fullName evidence="2">Tyr recombinase domain-containing protein</fullName>
    </recommendedName>
</protein>
<dbReference type="EMBL" id="BAAATA010000054">
    <property type="protein sequence ID" value="GAA2510794.1"/>
    <property type="molecule type" value="Genomic_DNA"/>
</dbReference>
<comment type="caution">
    <text evidence="3">The sequence shown here is derived from an EMBL/GenBank/DDBJ whole genome shotgun (WGS) entry which is preliminary data.</text>
</comment>
<reference evidence="4" key="1">
    <citation type="journal article" date="2019" name="Int. J. Syst. Evol. Microbiol.">
        <title>The Global Catalogue of Microorganisms (GCM) 10K type strain sequencing project: providing services to taxonomists for standard genome sequencing and annotation.</title>
        <authorList>
            <consortium name="The Broad Institute Genomics Platform"/>
            <consortium name="The Broad Institute Genome Sequencing Center for Infectious Disease"/>
            <person name="Wu L."/>
            <person name="Ma J."/>
        </authorList>
    </citation>
    <scope>NUCLEOTIDE SEQUENCE [LARGE SCALE GENOMIC DNA]</scope>
    <source>
        <strain evidence="4">JCM 6307</strain>
    </source>
</reference>
<proteinExistence type="predicted"/>
<dbReference type="SUPFAM" id="SSF56349">
    <property type="entry name" value="DNA breaking-rejoining enzymes"/>
    <property type="match status" value="1"/>
</dbReference>
<gene>
    <name evidence="3" type="ORF">GCM10010406_53940</name>
</gene>
<evidence type="ECO:0000256" key="1">
    <source>
        <dbReference type="ARBA" id="ARBA00023172"/>
    </source>
</evidence>
<evidence type="ECO:0000313" key="3">
    <source>
        <dbReference type="EMBL" id="GAA2510794.1"/>
    </source>
</evidence>
<evidence type="ECO:0000313" key="4">
    <source>
        <dbReference type="Proteomes" id="UP001501358"/>
    </source>
</evidence>
<evidence type="ECO:0000259" key="2">
    <source>
        <dbReference type="PROSITE" id="PS51898"/>
    </source>
</evidence>
<organism evidence="3 4">
    <name type="scientific">Streptomyces thermolineatus</name>
    <dbReference type="NCBI Taxonomy" id="44033"/>
    <lineage>
        <taxon>Bacteria</taxon>
        <taxon>Bacillati</taxon>
        <taxon>Actinomycetota</taxon>
        <taxon>Actinomycetes</taxon>
        <taxon>Kitasatosporales</taxon>
        <taxon>Streptomycetaceae</taxon>
        <taxon>Streptomyces</taxon>
    </lineage>
</organism>
<keyword evidence="4" id="KW-1185">Reference proteome</keyword>
<dbReference type="InterPro" id="IPR011010">
    <property type="entry name" value="DNA_brk_join_enz"/>
</dbReference>
<dbReference type="InterPro" id="IPR013762">
    <property type="entry name" value="Integrase-like_cat_sf"/>
</dbReference>
<name>A0ABP6A542_9ACTN</name>
<feature type="domain" description="Tyr recombinase" evidence="2">
    <location>
        <begin position="1"/>
        <end position="90"/>
    </location>
</feature>